<evidence type="ECO:0000256" key="8">
    <source>
        <dbReference type="PIRSR" id="PIRSR602401-1"/>
    </source>
</evidence>
<dbReference type="GO" id="GO:0005506">
    <property type="term" value="F:iron ion binding"/>
    <property type="evidence" value="ECO:0007669"/>
    <property type="project" value="InterPro"/>
</dbReference>
<keyword evidence="3 8" id="KW-0349">Heme</keyword>
<dbReference type="GO" id="GO:0016705">
    <property type="term" value="F:oxidoreductase activity, acting on paired donors, with incorporation or reduction of molecular oxygen"/>
    <property type="evidence" value="ECO:0007669"/>
    <property type="project" value="InterPro"/>
</dbReference>
<dbReference type="PANTHER" id="PTHR24279:SF120">
    <property type="entry name" value="CYTOCHROME P450"/>
    <property type="match status" value="1"/>
</dbReference>
<name>A0A7R9A3B4_9CRUS</name>
<dbReference type="SUPFAM" id="SSF50978">
    <property type="entry name" value="WD40 repeat-like"/>
    <property type="match status" value="1"/>
</dbReference>
<dbReference type="OrthoDB" id="3945418at2759"/>
<dbReference type="Pfam" id="PF00067">
    <property type="entry name" value="p450"/>
    <property type="match status" value="1"/>
</dbReference>
<dbReference type="GO" id="GO:0020037">
    <property type="term" value="F:heme binding"/>
    <property type="evidence" value="ECO:0007669"/>
    <property type="project" value="InterPro"/>
</dbReference>
<keyword evidence="5" id="KW-0560">Oxidoreductase</keyword>
<evidence type="ECO:0000256" key="7">
    <source>
        <dbReference type="ARBA" id="ARBA00023033"/>
    </source>
</evidence>
<evidence type="ECO:0000313" key="10">
    <source>
        <dbReference type="EMBL" id="CAD7246669.1"/>
    </source>
</evidence>
<sequence>MPGWLTPKDVPLLAKHVYRSTSSGIVSEWNHAKPFSQVPGPGLLPLFGNLLQYKSGEFKVKQYHKVLKKLHLKYGPIARQQIGPRLLVHLFDPEDVKTVYQHEGKMPVVPPLQETTQLYRKQKELSLGLGNTNHEEWYRLRSAVQQMMLRPKEVRHFLPLVNQVAKDFVDHICKVRRGDGTVHDLRTSGMICYETRLGCMDGTARQQEWGQQMVEANKTIFQLSGDLKFSLPFYAFLPTPRWNQLVRAEDFFYREAKLLVEQTIGKIHNMLKESGTLPEDRYSFLSYLLGREELSQKDVFIITLSLFADGLSTTSPALLFNLYCLATHPEAQETLRREVHENFPSSDVPITAEIINRMTYLKACVKETFRLFPIGTEVSRITQKDLVLAGYQIPANTHVDFNQFVHFRSSSTFKHPEEFRPQRWIRGHPEEETVHPYLLTPFGIGTRMCAGRRFAEQDLYLVLMHTMKTFQLSYPLEEPSLGQIYETLLFPDQPLHIARGPRREGRAGGGVDQAPRRAQGTSRPSPARASEKTKNASLATSKPVKVAKPAKNVKATTKGRDVPKPDPRTLRKPAEINPAKSLTSNTSESKRKARTDNTTLKQAPSIPKVSPAPSSVIKESPRSPRQVEPVVSAVEEVKEEEKKAESDNPATGEEVGDYDYEDDFEDYESDFESYDSEEDSEDDDEEDEGDDSEGDGEGVEKPVDSGHSSGHFSAGEEDFNERESVLKIQSRMVAPMNERYRKREEEEESRIGTAASASTQTGEDHETQEINTEQIQMESKWTQFPVSFQIPKESENGISKEEYLGVGQGSDDHLHSSHKLPLVHLFGEQDTFHGDTDDSAINGSRLAQFILSAGQVMLSLLEERTQSQMMDDNQANKEDYLDFPFTDGVIPFGKVPIPNDRAQKLSVQAMAFSPLQPNLLLTSHNMEGEELAKNSMLCLWNLREPSQPQKVFLSPGLVHCLCFGPRGTNVIMAGLQQGVISLWDVEEPSSTHQQLGVSWGYELLHPALFPRTPTYCTVATGEEETDDAVVDLKIVTDSSSETSSSDQVRSLVRARLRSFRVHLTIARVVLQVVSLTEGGMMKFWVLVKQDVDPVDLETETDVGLAHWAHWKLSPTSFSVRVGDLLLREGGETNGTLRTDSLVLNATDSNHLYVCSDSHGVVHCTRHGDTPVPRFFNPQPETVYKATSVDFAQHRRPFLLIGGADGSISLFAADSSNERPLTAWNGNKSEVPIPIKQLIWSPCRPCVFFSLDALGMLSVWDLTKGDLEPRYTVQLKSDVISHVALGSLPYLDASQQIPMAVGMSDGRIVGYRLAKDLSCRSDEDRKVEVDKFLRYVSIL</sequence>
<dbReference type="Gene3D" id="2.130.10.10">
    <property type="entry name" value="YVTN repeat-like/Quinoprotein amine dehydrogenase"/>
    <property type="match status" value="2"/>
</dbReference>
<dbReference type="CDD" id="cd11054">
    <property type="entry name" value="CYP24A1-like"/>
    <property type="match status" value="1"/>
</dbReference>
<dbReference type="InterPro" id="IPR001128">
    <property type="entry name" value="Cyt_P450"/>
</dbReference>
<dbReference type="InterPro" id="IPR050479">
    <property type="entry name" value="CYP11_CYP27_families"/>
</dbReference>
<evidence type="ECO:0000256" key="6">
    <source>
        <dbReference type="ARBA" id="ARBA00023004"/>
    </source>
</evidence>
<evidence type="ECO:0000256" key="1">
    <source>
        <dbReference type="ARBA" id="ARBA00001971"/>
    </source>
</evidence>
<dbReference type="InterPro" id="IPR036396">
    <property type="entry name" value="Cyt_P450_sf"/>
</dbReference>
<keyword evidence="11" id="KW-1185">Reference proteome</keyword>
<organism evidence="10">
    <name type="scientific">Darwinula stevensoni</name>
    <dbReference type="NCBI Taxonomy" id="69355"/>
    <lineage>
        <taxon>Eukaryota</taxon>
        <taxon>Metazoa</taxon>
        <taxon>Ecdysozoa</taxon>
        <taxon>Arthropoda</taxon>
        <taxon>Crustacea</taxon>
        <taxon>Oligostraca</taxon>
        <taxon>Ostracoda</taxon>
        <taxon>Podocopa</taxon>
        <taxon>Podocopida</taxon>
        <taxon>Darwinulocopina</taxon>
        <taxon>Darwinuloidea</taxon>
        <taxon>Darwinulidae</taxon>
        <taxon>Darwinula</taxon>
    </lineage>
</organism>
<keyword evidence="6 8" id="KW-0408">Iron</keyword>
<feature type="compositionally biased region" description="Basic and acidic residues" evidence="9">
    <location>
        <begin position="558"/>
        <end position="574"/>
    </location>
</feature>
<keyword evidence="4 8" id="KW-0479">Metal-binding</keyword>
<dbReference type="PRINTS" id="PR00463">
    <property type="entry name" value="EP450I"/>
</dbReference>
<comment type="similarity">
    <text evidence="2">Belongs to the cytochrome P450 family.</text>
</comment>
<evidence type="ECO:0000256" key="2">
    <source>
        <dbReference type="ARBA" id="ARBA00010617"/>
    </source>
</evidence>
<dbReference type="SUPFAM" id="SSF48264">
    <property type="entry name" value="Cytochrome P450"/>
    <property type="match status" value="1"/>
</dbReference>
<dbReference type="InterPro" id="IPR017972">
    <property type="entry name" value="Cyt_P450_CS"/>
</dbReference>
<dbReference type="SMART" id="SM00320">
    <property type="entry name" value="WD40"/>
    <property type="match status" value="3"/>
</dbReference>
<evidence type="ECO:0000256" key="5">
    <source>
        <dbReference type="ARBA" id="ARBA00023002"/>
    </source>
</evidence>
<dbReference type="Gene3D" id="1.10.630.10">
    <property type="entry name" value="Cytochrome P450"/>
    <property type="match status" value="1"/>
</dbReference>
<feature type="compositionally biased region" description="Basic and acidic residues" evidence="9">
    <location>
        <begin position="635"/>
        <end position="646"/>
    </location>
</feature>
<dbReference type="InterPro" id="IPR001680">
    <property type="entry name" value="WD40_rpt"/>
</dbReference>
<reference evidence="10" key="1">
    <citation type="submission" date="2020-11" db="EMBL/GenBank/DDBJ databases">
        <authorList>
            <person name="Tran Van P."/>
        </authorList>
    </citation>
    <scope>NUCLEOTIDE SEQUENCE</scope>
</reference>
<comment type="cofactor">
    <cofactor evidence="1 8">
        <name>heme</name>
        <dbReference type="ChEBI" id="CHEBI:30413"/>
    </cofactor>
</comment>
<feature type="binding site" description="axial binding residue" evidence="8">
    <location>
        <position position="449"/>
    </location>
    <ligand>
        <name>heme</name>
        <dbReference type="ChEBI" id="CHEBI:30413"/>
    </ligand>
    <ligandPart>
        <name>Fe</name>
        <dbReference type="ChEBI" id="CHEBI:18248"/>
    </ligandPart>
</feature>
<dbReference type="PROSITE" id="PS00086">
    <property type="entry name" value="CYTOCHROME_P450"/>
    <property type="match status" value="1"/>
</dbReference>
<gene>
    <name evidence="10" type="ORF">DSTB1V02_LOCUS6516</name>
</gene>
<dbReference type="Proteomes" id="UP000677054">
    <property type="component" value="Unassembled WGS sequence"/>
</dbReference>
<accession>A0A7R9A3B4</accession>
<dbReference type="EMBL" id="CAJPEV010001203">
    <property type="protein sequence ID" value="CAG0891336.1"/>
    <property type="molecule type" value="Genomic_DNA"/>
</dbReference>
<feature type="region of interest" description="Disordered" evidence="9">
    <location>
        <begin position="498"/>
        <end position="724"/>
    </location>
</feature>
<evidence type="ECO:0000256" key="3">
    <source>
        <dbReference type="ARBA" id="ARBA00022617"/>
    </source>
</evidence>
<evidence type="ECO:0000313" key="11">
    <source>
        <dbReference type="Proteomes" id="UP000677054"/>
    </source>
</evidence>
<evidence type="ECO:0000256" key="4">
    <source>
        <dbReference type="ARBA" id="ARBA00022723"/>
    </source>
</evidence>
<feature type="compositionally biased region" description="Low complexity" evidence="9">
    <location>
        <begin position="539"/>
        <end position="556"/>
    </location>
</feature>
<evidence type="ECO:0000256" key="9">
    <source>
        <dbReference type="SAM" id="MobiDB-lite"/>
    </source>
</evidence>
<keyword evidence="7" id="KW-0503">Monooxygenase</keyword>
<dbReference type="EMBL" id="LR900720">
    <property type="protein sequence ID" value="CAD7246669.1"/>
    <property type="molecule type" value="Genomic_DNA"/>
</dbReference>
<dbReference type="GO" id="GO:0004497">
    <property type="term" value="F:monooxygenase activity"/>
    <property type="evidence" value="ECO:0007669"/>
    <property type="project" value="UniProtKB-KW"/>
</dbReference>
<dbReference type="InterPro" id="IPR002401">
    <property type="entry name" value="Cyt_P450_E_grp-I"/>
</dbReference>
<feature type="region of interest" description="Disordered" evidence="9">
    <location>
        <begin position="737"/>
        <end position="767"/>
    </location>
</feature>
<proteinExistence type="inferred from homology"/>
<dbReference type="InterPro" id="IPR015943">
    <property type="entry name" value="WD40/YVTN_repeat-like_dom_sf"/>
</dbReference>
<dbReference type="PRINTS" id="PR00385">
    <property type="entry name" value="P450"/>
</dbReference>
<protein>
    <submittedName>
        <fullName evidence="10">Uncharacterized protein</fullName>
    </submittedName>
</protein>
<dbReference type="InterPro" id="IPR036322">
    <property type="entry name" value="WD40_repeat_dom_sf"/>
</dbReference>
<feature type="compositionally biased region" description="Acidic residues" evidence="9">
    <location>
        <begin position="654"/>
        <end position="697"/>
    </location>
</feature>
<dbReference type="PANTHER" id="PTHR24279">
    <property type="entry name" value="CYTOCHROME P450"/>
    <property type="match status" value="1"/>
</dbReference>